<dbReference type="GO" id="GO:0005886">
    <property type="term" value="C:plasma membrane"/>
    <property type="evidence" value="ECO:0007669"/>
    <property type="project" value="TreeGrafter"/>
</dbReference>
<dbReference type="STRING" id="246197.MXAN_3836"/>
<reference evidence="3 4" key="1">
    <citation type="journal article" date="2006" name="Proc. Natl. Acad. Sci. U.S.A.">
        <title>Evolution of sensory complexity recorded in a myxobacterial genome.</title>
        <authorList>
            <person name="Goldman B.S."/>
            <person name="Nierman W.C."/>
            <person name="Kaiser D."/>
            <person name="Slater S.C."/>
            <person name="Durkin A.S."/>
            <person name="Eisen J.A."/>
            <person name="Ronning C.M."/>
            <person name="Barbazuk W.B."/>
            <person name="Blanchard M."/>
            <person name="Field C."/>
            <person name="Halling C."/>
            <person name="Hinkle G."/>
            <person name="Iartchuk O."/>
            <person name="Kim H.S."/>
            <person name="Mackenzie C."/>
            <person name="Madupu R."/>
            <person name="Miller N."/>
            <person name="Shvartsbeyn A."/>
            <person name="Sullivan S.A."/>
            <person name="Vaudin M."/>
            <person name="Wiegand R."/>
            <person name="Kaplan H.B."/>
        </authorList>
    </citation>
    <scope>NUCLEOTIDE SEQUENCE [LARGE SCALE GENOMIC DNA]</scope>
    <source>
        <strain evidence="4">DK1622</strain>
    </source>
</reference>
<dbReference type="AlphaFoldDB" id="Q1D5Q5"/>
<name>Q1D5Q5_MYXXD</name>
<dbReference type="SUPFAM" id="SSF160246">
    <property type="entry name" value="EspE N-terminal domain-like"/>
    <property type="match status" value="1"/>
</dbReference>
<dbReference type="InterPro" id="IPR037257">
    <property type="entry name" value="T2SS_E_N_sf"/>
</dbReference>
<evidence type="ECO:0000256" key="1">
    <source>
        <dbReference type="SAM" id="Coils"/>
    </source>
</evidence>
<gene>
    <name evidence="3" type="ordered locus">MXAN_3836</name>
</gene>
<organism evidence="3 4">
    <name type="scientific">Myxococcus xanthus (strain DK1622)</name>
    <dbReference type="NCBI Taxonomy" id="246197"/>
    <lineage>
        <taxon>Bacteria</taxon>
        <taxon>Pseudomonadati</taxon>
        <taxon>Myxococcota</taxon>
        <taxon>Myxococcia</taxon>
        <taxon>Myxococcales</taxon>
        <taxon>Cystobacterineae</taxon>
        <taxon>Myxococcaceae</taxon>
        <taxon>Myxococcus</taxon>
    </lineage>
</organism>
<dbReference type="GO" id="GO:0016887">
    <property type="term" value="F:ATP hydrolysis activity"/>
    <property type="evidence" value="ECO:0007669"/>
    <property type="project" value="TreeGrafter"/>
</dbReference>
<evidence type="ECO:0000259" key="2">
    <source>
        <dbReference type="Pfam" id="PF05157"/>
    </source>
</evidence>
<dbReference type="Gene3D" id="3.30.300.160">
    <property type="entry name" value="Type II secretion system, protein E, N-terminal domain"/>
    <property type="match status" value="1"/>
</dbReference>
<keyword evidence="1" id="KW-0175">Coiled coil</keyword>
<dbReference type="PANTHER" id="PTHR30258">
    <property type="entry name" value="TYPE II SECRETION SYSTEM PROTEIN GSPE-RELATED"/>
    <property type="match status" value="1"/>
</dbReference>
<proteinExistence type="predicted"/>
<feature type="coiled-coil region" evidence="1">
    <location>
        <begin position="257"/>
        <end position="284"/>
    </location>
</feature>
<sequence>MHSPKPAAVRETAVSVASCRDCSTPFPSLTLLPGLLGVGWSAVVPDWLLCFTAVKQPPVTPSVSLPGRKRRLGEILMDAGLLSETQLRSALAEQRKWGGKLGLTLVQMGYVDESSMVHALSRQLAIPTVDLEQHAASAVVLQALRADIAERYTVFPIAADPATKTLTVATADPTNVEAFQELAFHCGQRLQVVVSSASSIERAIRRHYHGEVTSTTATPLSFGMDEPTFELAPPAESAPVSMAVRAASATLAQPGRETELTQRVEELTQQVAGLERMVAQQARSLRAMLELLETRGLVTRDDYLAKVR</sequence>
<dbReference type="Pfam" id="PF05157">
    <property type="entry name" value="MshEN"/>
    <property type="match status" value="1"/>
</dbReference>
<dbReference type="OrthoDB" id="5507414at2"/>
<accession>Q1D5Q5</accession>
<dbReference type="PANTHER" id="PTHR30258:SF3">
    <property type="entry name" value="SLL1921 PROTEIN"/>
    <property type="match status" value="1"/>
</dbReference>
<dbReference type="eggNOG" id="COG2804">
    <property type="taxonomic scope" value="Bacteria"/>
</dbReference>
<dbReference type="HOGENOM" id="CLU_078494_0_0_7"/>
<dbReference type="Proteomes" id="UP000002402">
    <property type="component" value="Chromosome"/>
</dbReference>
<evidence type="ECO:0000313" key="4">
    <source>
        <dbReference type="Proteomes" id="UP000002402"/>
    </source>
</evidence>
<evidence type="ECO:0000313" key="3">
    <source>
        <dbReference type="EMBL" id="ABF91355.1"/>
    </source>
</evidence>
<dbReference type="EnsemblBacteria" id="ABF91355">
    <property type="protein sequence ID" value="ABF91355"/>
    <property type="gene ID" value="MXAN_3836"/>
</dbReference>
<dbReference type="InterPro" id="IPR007831">
    <property type="entry name" value="T2SS_GspE_N"/>
</dbReference>
<dbReference type="EMBL" id="CP000113">
    <property type="protein sequence ID" value="ABF91355.1"/>
    <property type="molecule type" value="Genomic_DNA"/>
</dbReference>
<protein>
    <submittedName>
        <fullName evidence="3">General secretory system II protein E, N-terminal domain protein</fullName>
    </submittedName>
</protein>
<keyword evidence="4" id="KW-1185">Reference proteome</keyword>
<feature type="domain" description="Type II secretion system protein GspE N-terminal" evidence="2">
    <location>
        <begin position="125"/>
        <end position="212"/>
    </location>
</feature>
<dbReference type="KEGG" id="mxa:MXAN_3836"/>